<reference evidence="3" key="1">
    <citation type="journal article" date="2019" name="Int. J. Syst. Evol. Microbiol.">
        <title>The Global Catalogue of Microorganisms (GCM) 10K type strain sequencing project: providing services to taxonomists for standard genome sequencing and annotation.</title>
        <authorList>
            <consortium name="The Broad Institute Genomics Platform"/>
            <consortium name="The Broad Institute Genome Sequencing Center for Infectious Disease"/>
            <person name="Wu L."/>
            <person name="Ma J."/>
        </authorList>
    </citation>
    <scope>NUCLEOTIDE SEQUENCE [LARGE SCALE GENOMIC DNA]</scope>
    <source>
        <strain evidence="3">KLKA75</strain>
    </source>
</reference>
<keyword evidence="3" id="KW-1185">Reference proteome</keyword>
<dbReference type="Proteomes" id="UP001595872">
    <property type="component" value="Unassembled WGS sequence"/>
</dbReference>
<dbReference type="NCBIfam" id="NF045556">
    <property type="entry name" value="TbtD_PbtD_pyrid"/>
    <property type="match status" value="1"/>
</dbReference>
<evidence type="ECO:0000259" key="1">
    <source>
        <dbReference type="Pfam" id="PF14028"/>
    </source>
</evidence>
<proteinExistence type="predicted"/>
<evidence type="ECO:0000313" key="3">
    <source>
        <dbReference type="Proteomes" id="UP001595872"/>
    </source>
</evidence>
<dbReference type="InterPro" id="IPR054643">
    <property type="entry name" value="TbtD_PbtD_pyrid"/>
</dbReference>
<comment type="caution">
    <text evidence="2">The sequence shown here is derived from an EMBL/GenBank/DDBJ whole genome shotgun (WGS) entry which is preliminary data.</text>
</comment>
<sequence>MNATWHSAQIYYYDTSHDDVSLDAVRPTLRALSEHIDAAYVLPHWRQGPHLRVNVRCHPDAWTEHIQPEIATRIGAHLAEHPSTAVLDPRALREHALLARLEHENGPLTPYIDDNTITFQPHDPRLHIFGTLESSHLHADFHADATDLVWRIQDEVRAGRIDRFATALDLMWTTSHIGFPPIQRSAASFYSHSLAFIANSPDPAVRAREYATRYTANKHVLAARLHTVLTTLDDPCTTPDPLIRDWAALLRDYKDRATELLRAGHLPINDRDLPRPTTPIVPTPLLSELAADRHMQRFRDTVDYQRYRLLLNYTYGLLTRLRVKPIERGLLCHLAAATVQDAFDIDIAARFRDFIAHPHPLEGSHP</sequence>
<organism evidence="2 3">
    <name type="scientific">Actinomadura gamaensis</name>
    <dbReference type="NCBI Taxonomy" id="1763541"/>
    <lineage>
        <taxon>Bacteria</taxon>
        <taxon>Bacillati</taxon>
        <taxon>Actinomycetota</taxon>
        <taxon>Actinomycetes</taxon>
        <taxon>Streptosporangiales</taxon>
        <taxon>Thermomonosporaceae</taxon>
        <taxon>Actinomadura</taxon>
    </lineage>
</organism>
<protein>
    <submittedName>
        <fullName evidence="2">Thiopeptide maturation pyridine synthase</fullName>
    </submittedName>
</protein>
<accession>A0ABV9UBZ0</accession>
<dbReference type="Pfam" id="PF14028">
    <property type="entry name" value="Lant_dehydr_C"/>
    <property type="match status" value="1"/>
</dbReference>
<dbReference type="InterPro" id="IPR023809">
    <property type="entry name" value="Thiopep_bacteriocin_synth_dom"/>
</dbReference>
<name>A0ABV9UBZ0_9ACTN</name>
<dbReference type="RefSeq" id="WP_378265260.1">
    <property type="nucleotide sequence ID" value="NZ_JBHSIT010000021.1"/>
</dbReference>
<evidence type="ECO:0000313" key="2">
    <source>
        <dbReference type="EMBL" id="MFC4913895.1"/>
    </source>
</evidence>
<dbReference type="EMBL" id="JBHSIT010000021">
    <property type="protein sequence ID" value="MFC4913895.1"/>
    <property type="molecule type" value="Genomic_DNA"/>
</dbReference>
<feature type="domain" description="Thiopeptide-type bacteriocin biosynthesis" evidence="1">
    <location>
        <begin position="5"/>
        <end position="338"/>
    </location>
</feature>
<gene>
    <name evidence="2" type="ORF">ACFPCY_41880</name>
</gene>